<dbReference type="PANTHER" id="PTHR30349:SF64">
    <property type="entry name" value="PROPHAGE INTEGRASE INTD-RELATED"/>
    <property type="match status" value="1"/>
</dbReference>
<dbReference type="InterPro" id="IPR013762">
    <property type="entry name" value="Integrase-like_cat_sf"/>
</dbReference>
<dbReference type="PANTHER" id="PTHR30349">
    <property type="entry name" value="PHAGE INTEGRASE-RELATED"/>
    <property type="match status" value="1"/>
</dbReference>
<dbReference type="Pfam" id="PF14659">
    <property type="entry name" value="Phage_int_SAM_3"/>
    <property type="match status" value="1"/>
</dbReference>
<dbReference type="RefSeq" id="WP_372582440.1">
    <property type="nucleotide sequence ID" value="NZ_JBGORW010000002.1"/>
</dbReference>
<proteinExistence type="inferred from homology"/>
<dbReference type="InterPro" id="IPR050090">
    <property type="entry name" value="Tyrosine_recombinase_XerCD"/>
</dbReference>
<comment type="caution">
    <text evidence="8">The sequence shown here is derived from an EMBL/GenBank/DDBJ whole genome shotgun (WGS) entry which is preliminary data.</text>
</comment>
<evidence type="ECO:0000256" key="4">
    <source>
        <dbReference type="ARBA" id="ARBA00023172"/>
    </source>
</evidence>
<evidence type="ECO:0000256" key="1">
    <source>
        <dbReference type="ARBA" id="ARBA00008857"/>
    </source>
</evidence>
<dbReference type="InterPro" id="IPR004107">
    <property type="entry name" value="Integrase_SAM-like_N"/>
</dbReference>
<dbReference type="EMBL" id="JBGORW010000002">
    <property type="protein sequence ID" value="MFA3799069.1"/>
    <property type="molecule type" value="Genomic_DNA"/>
</dbReference>
<dbReference type="PROSITE" id="PS51898">
    <property type="entry name" value="TYR_RECOMBINASE"/>
    <property type="match status" value="1"/>
</dbReference>
<evidence type="ECO:0000256" key="5">
    <source>
        <dbReference type="PROSITE-ProRule" id="PRU01248"/>
    </source>
</evidence>
<dbReference type="InterPro" id="IPR002104">
    <property type="entry name" value="Integrase_catalytic"/>
</dbReference>
<evidence type="ECO:0000259" key="7">
    <source>
        <dbReference type="PROSITE" id="PS51900"/>
    </source>
</evidence>
<dbReference type="InterPro" id="IPR011010">
    <property type="entry name" value="DNA_brk_join_enz"/>
</dbReference>
<comment type="similarity">
    <text evidence="1">Belongs to the 'phage' integrase family.</text>
</comment>
<keyword evidence="9" id="KW-1185">Reference proteome</keyword>
<dbReference type="Gene3D" id="1.10.443.10">
    <property type="entry name" value="Intergrase catalytic core"/>
    <property type="match status" value="1"/>
</dbReference>
<evidence type="ECO:0000259" key="6">
    <source>
        <dbReference type="PROSITE" id="PS51898"/>
    </source>
</evidence>
<dbReference type="Pfam" id="PF00589">
    <property type="entry name" value="Phage_integrase"/>
    <property type="match status" value="1"/>
</dbReference>
<keyword evidence="3 5" id="KW-0238">DNA-binding</keyword>
<dbReference type="InterPro" id="IPR044068">
    <property type="entry name" value="CB"/>
</dbReference>
<organism evidence="8 9">
    <name type="scientific">Leptotrichia hongkongensis</name>
    <dbReference type="NCBI Taxonomy" id="554406"/>
    <lineage>
        <taxon>Bacteria</taxon>
        <taxon>Fusobacteriati</taxon>
        <taxon>Fusobacteriota</taxon>
        <taxon>Fusobacteriia</taxon>
        <taxon>Fusobacteriales</taxon>
        <taxon>Leptotrichiaceae</taxon>
        <taxon>Leptotrichia</taxon>
    </lineage>
</organism>
<evidence type="ECO:0000313" key="9">
    <source>
        <dbReference type="Proteomes" id="UP001571581"/>
    </source>
</evidence>
<feature type="domain" description="Core-binding (CB)" evidence="7">
    <location>
        <begin position="7"/>
        <end position="100"/>
    </location>
</feature>
<evidence type="ECO:0000313" key="8">
    <source>
        <dbReference type="EMBL" id="MFA3799069.1"/>
    </source>
</evidence>
<dbReference type="Proteomes" id="UP001571581">
    <property type="component" value="Unassembled WGS sequence"/>
</dbReference>
<sequence length="323" mass="37999">MAAKKHLNKNLKYEEWLDIWMEKERFFIKESTYATYTNIIENHLKPVLGKKKINNITNEDLQNFIILKLSTSKKNLEKGLALKTVKDMTVLIKNTLKTATQNKLIPFQNFQCKFPSSFSKSHLKTFSVEEQKILFKYLINNQNSKNLGILLCLQTGLRLGEICGLQWQDINLEKSTLTICRTLQKIYIKEKNKSYSKTIISTPKTKTSNRIIPLNIDFINLIKPFQQNKNNYFITNSTNYLKPHCYRYYYQKLLHFLNLPKLKFHSLRHTFATQAVELGIDCKTISEILGHANMNTTLNLYVHPKTEYKRKCLDLIYKKLKNE</sequence>
<dbReference type="CDD" id="cd01189">
    <property type="entry name" value="INT_ICEBs1_C_like"/>
    <property type="match status" value="1"/>
</dbReference>
<keyword evidence="2" id="KW-0229">DNA integration</keyword>
<evidence type="ECO:0000256" key="2">
    <source>
        <dbReference type="ARBA" id="ARBA00022908"/>
    </source>
</evidence>
<feature type="domain" description="Tyr recombinase" evidence="6">
    <location>
        <begin position="121"/>
        <end position="314"/>
    </location>
</feature>
<dbReference type="SUPFAM" id="SSF56349">
    <property type="entry name" value="DNA breaking-rejoining enzymes"/>
    <property type="match status" value="1"/>
</dbReference>
<evidence type="ECO:0000256" key="3">
    <source>
        <dbReference type="ARBA" id="ARBA00023125"/>
    </source>
</evidence>
<accession>A0ABV4S7S2</accession>
<dbReference type="InterPro" id="IPR010998">
    <property type="entry name" value="Integrase_recombinase_N"/>
</dbReference>
<protein>
    <submittedName>
        <fullName evidence="8">Site-specific integrase</fullName>
    </submittedName>
</protein>
<dbReference type="Gene3D" id="1.10.150.130">
    <property type="match status" value="1"/>
</dbReference>
<dbReference type="PROSITE" id="PS51900">
    <property type="entry name" value="CB"/>
    <property type="match status" value="1"/>
</dbReference>
<keyword evidence="4" id="KW-0233">DNA recombination</keyword>
<gene>
    <name evidence="8" type="ORF">ACEG17_02585</name>
</gene>
<name>A0ABV4S7S2_9FUSO</name>
<reference evidence="8 9" key="1">
    <citation type="submission" date="2024-07" db="EMBL/GenBank/DDBJ databases">
        <authorList>
            <person name="Li X.-J."/>
            <person name="Wang X."/>
        </authorList>
    </citation>
    <scope>NUCLEOTIDE SEQUENCE [LARGE SCALE GENOMIC DNA]</scope>
    <source>
        <strain evidence="8 9">DSM 23441</strain>
    </source>
</reference>